<dbReference type="EMBL" id="FQWY01000004">
    <property type="protein sequence ID" value="SHG49181.1"/>
    <property type="molecule type" value="Genomic_DNA"/>
</dbReference>
<dbReference type="Proteomes" id="UP000242329">
    <property type="component" value="Unassembled WGS sequence"/>
</dbReference>
<evidence type="ECO:0000256" key="1">
    <source>
        <dbReference type="SAM" id="Coils"/>
    </source>
</evidence>
<feature type="coiled-coil region" evidence="1">
    <location>
        <begin position="258"/>
        <end position="285"/>
    </location>
</feature>
<proteinExistence type="predicted"/>
<keyword evidence="3" id="KW-1185">Reference proteome</keyword>
<dbReference type="InterPro" id="IPR001539">
    <property type="entry name" value="Peptidase_U32"/>
</dbReference>
<keyword evidence="1" id="KW-0175">Coiled coil</keyword>
<evidence type="ECO:0000313" key="2">
    <source>
        <dbReference type="EMBL" id="SHG49181.1"/>
    </source>
</evidence>
<dbReference type="Pfam" id="PF01136">
    <property type="entry name" value="Peptidase_U32"/>
    <property type="match status" value="2"/>
</dbReference>
<dbReference type="InterPro" id="IPR051454">
    <property type="entry name" value="RNA/ubiquinone_mod_enzymes"/>
</dbReference>
<keyword evidence="2" id="KW-0645">Protease</keyword>
<keyword evidence="2" id="KW-0378">Hydrolase</keyword>
<accession>A0A1M5K8Z0</accession>
<dbReference type="AlphaFoldDB" id="A0A1M5K8Z0"/>
<protein>
    <submittedName>
        <fullName evidence="2">Putative protease</fullName>
    </submittedName>
</protein>
<evidence type="ECO:0000313" key="3">
    <source>
        <dbReference type="Proteomes" id="UP000242329"/>
    </source>
</evidence>
<dbReference type="PANTHER" id="PTHR30217:SF10">
    <property type="entry name" value="23S RRNA 5-HYDROXYCYTIDINE C2501 SYNTHASE"/>
    <property type="match status" value="1"/>
</dbReference>
<reference evidence="3" key="1">
    <citation type="submission" date="2016-11" db="EMBL/GenBank/DDBJ databases">
        <authorList>
            <person name="Varghese N."/>
            <person name="Submissions S."/>
        </authorList>
    </citation>
    <scope>NUCLEOTIDE SEQUENCE [LARGE SCALE GENOMIC DNA]</scope>
    <source>
        <strain evidence="3">DSM 11003</strain>
    </source>
</reference>
<dbReference type="GO" id="GO:0006508">
    <property type="term" value="P:proteolysis"/>
    <property type="evidence" value="ECO:0007669"/>
    <property type="project" value="UniProtKB-KW"/>
</dbReference>
<dbReference type="PANTHER" id="PTHR30217">
    <property type="entry name" value="PEPTIDASE U32 FAMILY"/>
    <property type="match status" value="1"/>
</dbReference>
<dbReference type="GO" id="GO:0008233">
    <property type="term" value="F:peptidase activity"/>
    <property type="evidence" value="ECO:0007669"/>
    <property type="project" value="UniProtKB-KW"/>
</dbReference>
<organism evidence="2 3">
    <name type="scientific">Thermosyntropha lipolytica DSM 11003</name>
    <dbReference type="NCBI Taxonomy" id="1123382"/>
    <lineage>
        <taxon>Bacteria</taxon>
        <taxon>Bacillati</taxon>
        <taxon>Bacillota</taxon>
        <taxon>Clostridia</taxon>
        <taxon>Eubacteriales</taxon>
        <taxon>Syntrophomonadaceae</taxon>
        <taxon>Thermosyntropha</taxon>
    </lineage>
</organism>
<sequence>MKQEKLELLAPAGRWEAVKAVAEAGADAVYAGGKRFNMRLLREDFNFTDEELKKVADYLHDQGKKLYVTVNNLYYQDEIEAVKDYLFYLQEIGADALIIQDLGLVSLLRETGIDLPLHASVQMGINNRAAVKMLENLGFSRVILSKNLALEEIRDISSTTSLGMEFFVHGDMCISHTGQCYMSSFIAGASGNRGKCIKPCRWPYYLEENGKIKGEKYYYLAHNDLCLYPYLKELLEAGIVSFKIEGRMRDHNYLAHLVSIYRRALDRLQADRADYDEERKDYEKLYTARIRDFTSGSLFKKIDRDDIGITGEREPFFPTSPRILPGLDRIEDDITDARGCIQEITVKVGSLSGFRIALEQGIENIIIGLEKWRSPHVVWKEKDIDEALKLASSGSSRVWLEFPRIMLDRDKDLYDQVKNLKHISYLAGFIVHDLGSLYVLKDTGKEIRGGWGLNLSNLEAIKLLNREGIKRVYPSQELSYASLSQLLAGYEEIEIMVQGPLTGIITDFCLPGSEEGKSLDCGRCSGQSYALQDELGNRYVLATDYNCRNYIFYPHELCLLPYLPFLAGAGLKYIRIDGQFYEEAKLTGILKIYRQAVSKIKGGNYDVKEEGEEIYAMFPGTLTSHPLFNKF</sequence>
<name>A0A1M5K8Z0_9FIRM</name>
<dbReference type="STRING" id="1123382.SAMN02745221_00330"/>
<dbReference type="RefSeq" id="WP_073089272.1">
    <property type="nucleotide sequence ID" value="NZ_FQWY01000004.1"/>
</dbReference>
<dbReference type="OrthoDB" id="9807498at2"/>
<gene>
    <name evidence="2" type="ORF">SAMN02745221_00330</name>
</gene>